<evidence type="ECO:0000313" key="4">
    <source>
        <dbReference type="Proteomes" id="UP000078550"/>
    </source>
</evidence>
<reference evidence="4 5" key="2">
    <citation type="submission" date="2016-05" db="EMBL/GenBank/DDBJ databases">
        <authorList>
            <person name="Naeem Raeece"/>
        </authorList>
    </citation>
    <scope>NUCLEOTIDE SEQUENCE [LARGE SCALE GENOMIC DNA]</scope>
</reference>
<proteinExistence type="predicted"/>
<dbReference type="AlphaFoldDB" id="A0A1A9AR69"/>
<dbReference type="EMBL" id="FLRD01000639">
    <property type="protein sequence ID" value="SBT55305.1"/>
    <property type="molecule type" value="Genomic_DNA"/>
</dbReference>
<keyword evidence="1" id="KW-1133">Transmembrane helix</keyword>
<feature type="transmembrane region" description="Helical" evidence="1">
    <location>
        <begin position="263"/>
        <end position="284"/>
    </location>
</feature>
<gene>
    <name evidence="2" type="ORF">POVWA1_069010</name>
    <name evidence="3" type="ORF">POVWA2_093020</name>
</gene>
<dbReference type="Proteomes" id="UP000078550">
    <property type="component" value="Unassembled WGS sequence"/>
</dbReference>
<dbReference type="Proteomes" id="UP000078555">
    <property type="component" value="Unassembled WGS sequence"/>
</dbReference>
<sequence>MPQYEFLNELPAHKFYEELDKEKDIQQYYDKCYLIKTYYPGNNDLLKICGKLYRNLKILYDIINEDILQDKRCDYLNNWIYNEVIEKFDISDSYIYSNKIITYMTYNWDSFIRSADILNKCFFEKHIMNKQEFTKKKVLFDDTENYNSIKTKINNNDYENNSNYYKYITENYYLKSLIESECSCDNNNMFCIKFHKYNEENGKDKLCSLKCNEAITSPSPKEKTDLQCTVSEKVEEDTKDEEELKYVDNETLDDVTLSNPTGAIVTIPILLTFICIFLLVFFLYKFTPYGLRLYEIIQRKKKCSNHIYEETVNDILKNTSASDQINSDDMRYNVYYQSLSDI</sequence>
<name>A0A1A9AR69_PLAOA</name>
<evidence type="ECO:0000256" key="1">
    <source>
        <dbReference type="SAM" id="Phobius"/>
    </source>
</evidence>
<evidence type="ECO:0000313" key="5">
    <source>
        <dbReference type="Proteomes" id="UP000078555"/>
    </source>
</evidence>
<keyword evidence="1" id="KW-0812">Transmembrane</keyword>
<keyword evidence="1" id="KW-0472">Membrane</keyword>
<dbReference type="InterPro" id="IPR008780">
    <property type="entry name" value="Plasmodium_Vir"/>
</dbReference>
<keyword evidence="5" id="KW-1185">Reference proteome</keyword>
<reference evidence="3" key="1">
    <citation type="submission" date="2016-05" db="EMBL/GenBank/DDBJ databases">
        <authorList>
            <person name="Lavstsen T."/>
            <person name="Jespersen J.S."/>
        </authorList>
    </citation>
    <scope>NUCLEOTIDE SEQUENCE [LARGE SCALE GENOMIC DNA]</scope>
</reference>
<protein>
    <submittedName>
        <fullName evidence="3">PIR Superfamily Protein</fullName>
    </submittedName>
</protein>
<dbReference type="EMBL" id="FLRE01002991">
    <property type="protein sequence ID" value="SBT59198.1"/>
    <property type="molecule type" value="Genomic_DNA"/>
</dbReference>
<accession>A0A1A9AR69</accession>
<organism evidence="3 4">
    <name type="scientific">Plasmodium ovale wallikeri</name>
    <dbReference type="NCBI Taxonomy" id="864142"/>
    <lineage>
        <taxon>Eukaryota</taxon>
        <taxon>Sar</taxon>
        <taxon>Alveolata</taxon>
        <taxon>Apicomplexa</taxon>
        <taxon>Aconoidasida</taxon>
        <taxon>Haemosporida</taxon>
        <taxon>Plasmodiidae</taxon>
        <taxon>Plasmodium</taxon>
        <taxon>Plasmodium (Plasmodium)</taxon>
    </lineage>
</organism>
<dbReference type="Pfam" id="PF05795">
    <property type="entry name" value="Plasmodium_Vir"/>
    <property type="match status" value="1"/>
</dbReference>
<evidence type="ECO:0000313" key="3">
    <source>
        <dbReference type="EMBL" id="SBT59198.1"/>
    </source>
</evidence>
<evidence type="ECO:0000313" key="2">
    <source>
        <dbReference type="EMBL" id="SBT55305.1"/>
    </source>
</evidence>